<feature type="region of interest" description="Disordered" evidence="1">
    <location>
        <begin position="222"/>
        <end position="252"/>
    </location>
</feature>
<dbReference type="AlphaFoldDB" id="A0A9P8PE68"/>
<dbReference type="EMBL" id="JAEUBD010000983">
    <property type="protein sequence ID" value="KAH3670035.1"/>
    <property type="molecule type" value="Genomic_DNA"/>
</dbReference>
<comment type="caution">
    <text evidence="2">The sequence shown here is derived from an EMBL/GenBank/DDBJ whole genome shotgun (WGS) entry which is preliminary data.</text>
</comment>
<keyword evidence="3" id="KW-1185">Reference proteome</keyword>
<dbReference type="Proteomes" id="UP000788993">
    <property type="component" value="Unassembled WGS sequence"/>
</dbReference>
<proteinExistence type="predicted"/>
<sequence>MQSYSEIVYLQLPLDVRIHCKNPSKLVGVRRLVDLRIFGEHDKERDGTAVHNAGGNIGNKEPERASKQHHQNNPHIDVHHALGVLGPGRLRGEDEEHRHDTAHLRHKQRVVPRAVDAGDRRMQHVLQHFSDEGACEQHKHTHCHKHGLVLQLSGIVQSPFHHRSISGNNGGQTKHGGNERAAGRYLPRDGVLVGNVNDLFQYQRAERDATTHLDVPHNMEQRQEANPDAGPEIAVGKGANGQRRRGSHVKQAARMDKHGRPFPQHHNAAVRANHAGCKHQADQSCLIGVNVCNLDDNILSGKHQETQKQH</sequence>
<evidence type="ECO:0000313" key="3">
    <source>
        <dbReference type="Proteomes" id="UP000788993"/>
    </source>
</evidence>
<protein>
    <submittedName>
        <fullName evidence="2">Uncharacterized protein</fullName>
    </submittedName>
</protein>
<name>A0A9P8PE68_9ASCO</name>
<organism evidence="2 3">
    <name type="scientific">Ogataea polymorpha</name>
    <dbReference type="NCBI Taxonomy" id="460523"/>
    <lineage>
        <taxon>Eukaryota</taxon>
        <taxon>Fungi</taxon>
        <taxon>Dikarya</taxon>
        <taxon>Ascomycota</taxon>
        <taxon>Saccharomycotina</taxon>
        <taxon>Pichiomycetes</taxon>
        <taxon>Pichiales</taxon>
        <taxon>Pichiaceae</taxon>
        <taxon>Ogataea</taxon>
    </lineage>
</organism>
<evidence type="ECO:0000313" key="2">
    <source>
        <dbReference type="EMBL" id="KAH3670035.1"/>
    </source>
</evidence>
<evidence type="ECO:0000256" key="1">
    <source>
        <dbReference type="SAM" id="MobiDB-lite"/>
    </source>
</evidence>
<reference evidence="2" key="1">
    <citation type="journal article" date="2021" name="Open Biol.">
        <title>Shared evolutionary footprints suggest mitochondrial oxidative damage underlies multiple complex I losses in fungi.</title>
        <authorList>
            <person name="Schikora-Tamarit M.A."/>
            <person name="Marcet-Houben M."/>
            <person name="Nosek J."/>
            <person name="Gabaldon T."/>
        </authorList>
    </citation>
    <scope>NUCLEOTIDE SEQUENCE</scope>
    <source>
        <strain evidence="2">NCAIM Y.01608</strain>
    </source>
</reference>
<gene>
    <name evidence="2" type="ORF">OGATHE_002848</name>
</gene>
<feature type="region of interest" description="Disordered" evidence="1">
    <location>
        <begin position="46"/>
        <end position="72"/>
    </location>
</feature>
<reference evidence="2" key="2">
    <citation type="submission" date="2021-01" db="EMBL/GenBank/DDBJ databases">
        <authorList>
            <person name="Schikora-Tamarit M.A."/>
        </authorList>
    </citation>
    <scope>NUCLEOTIDE SEQUENCE</scope>
    <source>
        <strain evidence="2">NCAIM Y.01608</strain>
    </source>
</reference>
<accession>A0A9P8PE68</accession>